<organism evidence="2 3">
    <name type="scientific">Simkania negevensis (strain ATCC VR-1471 / DSM 27360 / Z)</name>
    <dbReference type="NCBI Taxonomy" id="331113"/>
    <lineage>
        <taxon>Bacteria</taxon>
        <taxon>Pseudomonadati</taxon>
        <taxon>Chlamydiota</taxon>
        <taxon>Chlamydiia</taxon>
        <taxon>Parachlamydiales</taxon>
        <taxon>Simkaniaceae</taxon>
        <taxon>Simkania</taxon>
    </lineage>
</organism>
<feature type="compositionally biased region" description="Basic and acidic residues" evidence="1">
    <location>
        <begin position="31"/>
        <end position="43"/>
    </location>
</feature>
<dbReference type="RefSeq" id="WP_013943244.1">
    <property type="nucleotide sequence ID" value="NC_015713.1"/>
</dbReference>
<feature type="region of interest" description="Disordered" evidence="1">
    <location>
        <begin position="1"/>
        <end position="45"/>
    </location>
</feature>
<evidence type="ECO:0000256" key="1">
    <source>
        <dbReference type="SAM" id="MobiDB-lite"/>
    </source>
</evidence>
<dbReference type="Proteomes" id="UP000000496">
    <property type="component" value="Chromosome gsn.131"/>
</dbReference>
<sequence>MSGLPRVNSSERLSLPIDLGGTDKPPPLKPPHTEDTLSPHEEANSGNGIGGVLSNVFDYVMKGVWYVWSLIRWPFEAIGFLSSAEMSEAEKPVQSIEERKEGMRSTFTNASHAERLKLLLFNLAVWEDVSAETFFIELFNKQEEGVVLALARRLMSGLRKDLKGAKAEMPQLLFRVFSKKQEDRTFSEEKLIEDVHAFLLEFPDYLLTYVATSFESEAPTWSKFKALERLAAYDEHCMQDFHVKTIDEKEVKASLAEAFSTFYGKLSQEEKEKLQAYVDLKVFQSAEKQLLDSIVEACHESGIDEIFSQKTGYPSSGEGFQERFRGFLNFLANQSPDEWADLKFRTLEKFEAIRKVYLLNLDRVFLAYPLQKRADACRWAYESEPSIFKMRLEVLATSANEEARKEANHLLVRDNYSGVLQLFIAYRDVKIGKKDQELPFFHEWQKVYNFDTLEPSNYEAFVKKLIVLLPTPDYRAAAQKVLDKQFPREKDSEIV</sequence>
<dbReference type="KEGG" id="sng:SNE_A09000"/>
<proteinExistence type="predicted"/>
<evidence type="ECO:0000313" key="3">
    <source>
        <dbReference type="Proteomes" id="UP000000496"/>
    </source>
</evidence>
<name>F8L7P2_SIMNZ</name>
<gene>
    <name evidence="2" type="ordered locus">SNE_A09000</name>
</gene>
<dbReference type="EMBL" id="FR872582">
    <property type="protein sequence ID" value="CCB88777.1"/>
    <property type="molecule type" value="Genomic_DNA"/>
</dbReference>
<dbReference type="HOGENOM" id="CLU_555362_0_0_0"/>
<protein>
    <submittedName>
        <fullName evidence="2">Uncharacterized protein</fullName>
    </submittedName>
</protein>
<keyword evidence="3" id="KW-1185">Reference proteome</keyword>
<evidence type="ECO:0000313" key="2">
    <source>
        <dbReference type="EMBL" id="CCB88777.1"/>
    </source>
</evidence>
<reference evidence="2 3" key="2">
    <citation type="journal article" date="2011" name="Mol. Biol. Evol.">
        <title>Unity in variety--the pan-genome of the Chlamydiae.</title>
        <authorList>
            <person name="Collingro A."/>
            <person name="Tischler P."/>
            <person name="Weinmaier T."/>
            <person name="Penz T."/>
            <person name="Heinz E."/>
            <person name="Brunham R.C."/>
            <person name="Read T.D."/>
            <person name="Bavoil P.M."/>
            <person name="Sachse K."/>
            <person name="Kahane S."/>
            <person name="Friedman M.G."/>
            <person name="Rattei T."/>
            <person name="Myers G.S."/>
            <person name="Horn M."/>
        </authorList>
    </citation>
    <scope>NUCLEOTIDE SEQUENCE [LARGE SCALE GENOMIC DNA]</scope>
    <source>
        <strain evidence="3">ATCC VR-1471 / Z</strain>
    </source>
</reference>
<reference key="1">
    <citation type="journal article" date="2011" name="Mol. Biol. Evol.">
        <title>Unity in variety -- the pan-genome of the Chlamydiae.</title>
        <authorList>
            <person name="Collingro A."/>
            <person name="Tischler P."/>
            <person name="Weinmaier T."/>
            <person name="Penz T."/>
            <person name="Heinz E."/>
            <person name="Brunham R.C."/>
            <person name="Read T.D."/>
            <person name="Bavoil P.M."/>
            <person name="Sachse K."/>
            <person name="Kahane S."/>
            <person name="Friedman M.G."/>
            <person name="Rattei T."/>
            <person name="Myers G.S.A."/>
            <person name="Horn M."/>
        </authorList>
    </citation>
    <scope>NUCLEOTIDE SEQUENCE</scope>
    <source>
        <strain>Z</strain>
    </source>
</reference>
<dbReference type="AlphaFoldDB" id="F8L7P2"/>
<accession>F8L7P2</accession>
<dbReference type="STRING" id="331113.SNE_A09000"/>